<sequence length="73" mass="7987">MVKGYEVERDHFVLFSQDELKAREQASSHVIDTVAFIPEKTVDPLYNDGPELVPAQGATGAGDVLAHRRGLHG</sequence>
<dbReference type="SUPFAM" id="SSF100939">
    <property type="entry name" value="SPOC domain-like"/>
    <property type="match status" value="1"/>
</dbReference>
<dbReference type="Pfam" id="PF02735">
    <property type="entry name" value="Ku"/>
    <property type="match status" value="1"/>
</dbReference>
<dbReference type="InterPro" id="IPR016194">
    <property type="entry name" value="SPOC-like_C_dom_sf"/>
</dbReference>
<feature type="region of interest" description="Disordered" evidence="2">
    <location>
        <begin position="48"/>
        <end position="73"/>
    </location>
</feature>
<keyword evidence="1" id="KW-0238">DNA-binding</keyword>
<reference evidence="5" key="1">
    <citation type="journal article" date="2019" name="Int. J. Syst. Evol. Microbiol.">
        <title>The Global Catalogue of Microorganisms (GCM) 10K type strain sequencing project: providing services to taxonomists for standard genome sequencing and annotation.</title>
        <authorList>
            <consortium name="The Broad Institute Genomics Platform"/>
            <consortium name="The Broad Institute Genome Sequencing Center for Infectious Disease"/>
            <person name="Wu L."/>
            <person name="Ma J."/>
        </authorList>
    </citation>
    <scope>NUCLEOTIDE SEQUENCE [LARGE SCALE GENOMIC DNA]</scope>
    <source>
        <strain evidence="5">KCTC 23314</strain>
    </source>
</reference>
<dbReference type="InterPro" id="IPR006164">
    <property type="entry name" value="DNA_bd_Ku70/Ku80"/>
</dbReference>
<dbReference type="Proteomes" id="UP000626210">
    <property type="component" value="Unassembled WGS sequence"/>
</dbReference>
<feature type="domain" description="Ku" evidence="3">
    <location>
        <begin position="1"/>
        <end position="56"/>
    </location>
</feature>
<evidence type="ECO:0000256" key="1">
    <source>
        <dbReference type="ARBA" id="ARBA00023125"/>
    </source>
</evidence>
<gene>
    <name evidence="4" type="ORF">GCM10007320_29550</name>
</gene>
<dbReference type="EMBL" id="BMYK01000008">
    <property type="protein sequence ID" value="GHC84948.1"/>
    <property type="molecule type" value="Genomic_DNA"/>
</dbReference>
<evidence type="ECO:0000259" key="3">
    <source>
        <dbReference type="Pfam" id="PF02735"/>
    </source>
</evidence>
<proteinExistence type="predicted"/>
<protein>
    <recommendedName>
        <fullName evidence="3">Ku domain-containing protein</fullName>
    </recommendedName>
</protein>
<evidence type="ECO:0000313" key="4">
    <source>
        <dbReference type="EMBL" id="GHC84948.1"/>
    </source>
</evidence>
<name>A0ABQ3G2A0_9BURK</name>
<evidence type="ECO:0000313" key="5">
    <source>
        <dbReference type="Proteomes" id="UP000626210"/>
    </source>
</evidence>
<comment type="caution">
    <text evidence="4">The sequence shown here is derived from an EMBL/GenBank/DDBJ whole genome shotgun (WGS) entry which is preliminary data.</text>
</comment>
<accession>A0ABQ3G2A0</accession>
<organism evidence="4 5">
    <name type="scientific">Pseudorhodoferax aquiterrae</name>
    <dbReference type="NCBI Taxonomy" id="747304"/>
    <lineage>
        <taxon>Bacteria</taxon>
        <taxon>Pseudomonadati</taxon>
        <taxon>Pseudomonadota</taxon>
        <taxon>Betaproteobacteria</taxon>
        <taxon>Burkholderiales</taxon>
        <taxon>Comamonadaceae</taxon>
    </lineage>
</organism>
<evidence type="ECO:0000256" key="2">
    <source>
        <dbReference type="SAM" id="MobiDB-lite"/>
    </source>
</evidence>
<keyword evidence="5" id="KW-1185">Reference proteome</keyword>